<reference evidence="2" key="1">
    <citation type="submission" date="2017-07" db="EMBL/GenBank/DDBJ databases">
        <title>Taro Niue Genome Assembly and Annotation.</title>
        <authorList>
            <person name="Atibalentja N."/>
            <person name="Keating K."/>
            <person name="Fields C.J."/>
        </authorList>
    </citation>
    <scope>NUCLEOTIDE SEQUENCE</scope>
    <source>
        <strain evidence="2">Niue_2</strain>
        <tissue evidence="2">Leaf</tissue>
    </source>
</reference>
<protein>
    <submittedName>
        <fullName evidence="2">Uncharacterized protein</fullName>
    </submittedName>
</protein>
<evidence type="ECO:0000256" key="1">
    <source>
        <dbReference type="SAM" id="Phobius"/>
    </source>
</evidence>
<evidence type="ECO:0000313" key="3">
    <source>
        <dbReference type="Proteomes" id="UP000652761"/>
    </source>
</evidence>
<feature type="transmembrane region" description="Helical" evidence="1">
    <location>
        <begin position="25"/>
        <end position="49"/>
    </location>
</feature>
<evidence type="ECO:0000313" key="2">
    <source>
        <dbReference type="EMBL" id="MQL74032.1"/>
    </source>
</evidence>
<proteinExistence type="predicted"/>
<gene>
    <name evidence="2" type="ORF">Taro_006365</name>
</gene>
<accession>A0A843TNK9</accession>
<keyword evidence="1" id="KW-0472">Membrane</keyword>
<keyword evidence="1" id="KW-0812">Transmembrane</keyword>
<name>A0A843TNK9_COLES</name>
<dbReference type="Proteomes" id="UP000652761">
    <property type="component" value="Unassembled WGS sequence"/>
</dbReference>
<sequence>MAERACVLCGLHRCRVVVCGTGRSVFALLAVLCCWGVCCVGLVCGLLSVRGCALCSAWSALLPGLSRCSVCRVASLVERCDTCLWLLSAWCWLVVSSGEVLPESFSVGSGRSEVSSELVPAALAGEGLRVCGARGEEVTPYSCRWRPCGARSEEEVAIPT</sequence>
<dbReference type="EMBL" id="NMUH01000188">
    <property type="protein sequence ID" value="MQL74032.1"/>
    <property type="molecule type" value="Genomic_DNA"/>
</dbReference>
<keyword evidence="1" id="KW-1133">Transmembrane helix</keyword>
<dbReference type="AlphaFoldDB" id="A0A843TNK9"/>
<comment type="caution">
    <text evidence="2">The sequence shown here is derived from an EMBL/GenBank/DDBJ whole genome shotgun (WGS) entry which is preliminary data.</text>
</comment>
<organism evidence="2 3">
    <name type="scientific">Colocasia esculenta</name>
    <name type="common">Wild taro</name>
    <name type="synonym">Arum esculentum</name>
    <dbReference type="NCBI Taxonomy" id="4460"/>
    <lineage>
        <taxon>Eukaryota</taxon>
        <taxon>Viridiplantae</taxon>
        <taxon>Streptophyta</taxon>
        <taxon>Embryophyta</taxon>
        <taxon>Tracheophyta</taxon>
        <taxon>Spermatophyta</taxon>
        <taxon>Magnoliopsida</taxon>
        <taxon>Liliopsida</taxon>
        <taxon>Araceae</taxon>
        <taxon>Aroideae</taxon>
        <taxon>Colocasieae</taxon>
        <taxon>Colocasia</taxon>
    </lineage>
</organism>
<keyword evidence="3" id="KW-1185">Reference proteome</keyword>